<keyword evidence="1" id="KW-0444">Lipid biosynthesis</keyword>
<gene>
    <name evidence="10" type="ORF">MNBD_GAMMA22-773</name>
</gene>
<dbReference type="FunFam" id="3.90.470.20:FF:000001">
    <property type="entry name" value="Holo-[acyl-carrier-protein] synthase"/>
    <property type="match status" value="1"/>
</dbReference>
<evidence type="ECO:0000256" key="1">
    <source>
        <dbReference type="ARBA" id="ARBA00022516"/>
    </source>
</evidence>
<dbReference type="EC" id="2.7.8.7" evidence="10"/>
<reference evidence="10" key="1">
    <citation type="submission" date="2018-06" db="EMBL/GenBank/DDBJ databases">
        <authorList>
            <person name="Zhirakovskaya E."/>
        </authorList>
    </citation>
    <scope>NUCLEOTIDE SEQUENCE</scope>
</reference>
<keyword evidence="3" id="KW-0479">Metal-binding</keyword>
<keyword evidence="6" id="KW-0443">Lipid metabolism</keyword>
<dbReference type="InterPro" id="IPR037143">
    <property type="entry name" value="4-PPantetheinyl_Trfase_dom_sf"/>
</dbReference>
<sequence>MIYGIGTDIVRIERMAENIDKYGDKFARRILSEHEFSEFINKKNKAHFLAKRFAAKEATAKAMGTGFISGLKLSDISVEHTELGKPYLVYYGRATEFVNENGIKESYLSIADEIDHAVAFVTLEY</sequence>
<keyword evidence="4" id="KW-0276">Fatty acid metabolism</keyword>
<dbReference type="NCBIfam" id="TIGR00556">
    <property type="entry name" value="pantethn_trn"/>
    <property type="match status" value="1"/>
</dbReference>
<keyword evidence="5" id="KW-0460">Magnesium</keyword>
<evidence type="ECO:0000256" key="5">
    <source>
        <dbReference type="ARBA" id="ARBA00022842"/>
    </source>
</evidence>
<dbReference type="GO" id="GO:0006633">
    <property type="term" value="P:fatty acid biosynthetic process"/>
    <property type="evidence" value="ECO:0007669"/>
    <property type="project" value="UniProtKB-KW"/>
</dbReference>
<comment type="catalytic activity">
    <reaction evidence="8">
        <text>apo-[ACP] + CoA = holo-[ACP] + adenosine 3',5'-bisphosphate + H(+)</text>
        <dbReference type="Rhea" id="RHEA:12068"/>
        <dbReference type="Rhea" id="RHEA-COMP:9685"/>
        <dbReference type="Rhea" id="RHEA-COMP:9690"/>
        <dbReference type="ChEBI" id="CHEBI:15378"/>
        <dbReference type="ChEBI" id="CHEBI:29999"/>
        <dbReference type="ChEBI" id="CHEBI:57287"/>
        <dbReference type="ChEBI" id="CHEBI:58343"/>
        <dbReference type="ChEBI" id="CHEBI:64479"/>
        <dbReference type="EC" id="2.7.8.7"/>
    </reaction>
</comment>
<dbReference type="Gene3D" id="3.90.470.20">
    <property type="entry name" value="4'-phosphopantetheinyl transferase domain"/>
    <property type="match status" value="1"/>
</dbReference>
<evidence type="ECO:0000256" key="7">
    <source>
        <dbReference type="ARBA" id="ARBA00023160"/>
    </source>
</evidence>
<evidence type="ECO:0000256" key="4">
    <source>
        <dbReference type="ARBA" id="ARBA00022832"/>
    </source>
</evidence>
<feature type="domain" description="4'-phosphopantetheinyl transferase" evidence="9">
    <location>
        <begin position="4"/>
        <end position="97"/>
    </location>
</feature>
<dbReference type="InterPro" id="IPR002582">
    <property type="entry name" value="ACPS"/>
</dbReference>
<evidence type="ECO:0000256" key="2">
    <source>
        <dbReference type="ARBA" id="ARBA00022679"/>
    </source>
</evidence>
<evidence type="ECO:0000256" key="8">
    <source>
        <dbReference type="ARBA" id="ARBA00050875"/>
    </source>
</evidence>
<organism evidence="10">
    <name type="scientific">hydrothermal vent metagenome</name>
    <dbReference type="NCBI Taxonomy" id="652676"/>
    <lineage>
        <taxon>unclassified sequences</taxon>
        <taxon>metagenomes</taxon>
        <taxon>ecological metagenomes</taxon>
    </lineage>
</organism>
<dbReference type="InterPro" id="IPR004568">
    <property type="entry name" value="Ppantetheine-prot_Trfase_dom"/>
</dbReference>
<evidence type="ECO:0000313" key="10">
    <source>
        <dbReference type="EMBL" id="VAW93544.1"/>
    </source>
</evidence>
<dbReference type="GO" id="GO:0008897">
    <property type="term" value="F:holo-[acyl-carrier-protein] synthase activity"/>
    <property type="evidence" value="ECO:0007669"/>
    <property type="project" value="UniProtKB-EC"/>
</dbReference>
<keyword evidence="2 10" id="KW-0808">Transferase</keyword>
<dbReference type="Pfam" id="PF01648">
    <property type="entry name" value="ACPS"/>
    <property type="match status" value="1"/>
</dbReference>
<dbReference type="GO" id="GO:0000287">
    <property type="term" value="F:magnesium ion binding"/>
    <property type="evidence" value="ECO:0007669"/>
    <property type="project" value="InterPro"/>
</dbReference>
<evidence type="ECO:0000256" key="6">
    <source>
        <dbReference type="ARBA" id="ARBA00023098"/>
    </source>
</evidence>
<dbReference type="HAMAP" id="MF_00101">
    <property type="entry name" value="AcpS"/>
    <property type="match status" value="1"/>
</dbReference>
<accession>A0A3B1AI30</accession>
<protein>
    <submittedName>
        <fullName evidence="10">Holo-[acyl-carrier-protein] synthase</fullName>
        <ecNumber evidence="10">2.7.8.7</ecNumber>
    </submittedName>
</protein>
<proteinExistence type="inferred from homology"/>
<evidence type="ECO:0000259" key="9">
    <source>
        <dbReference type="Pfam" id="PF01648"/>
    </source>
</evidence>
<dbReference type="EMBL" id="UOFS01000013">
    <property type="protein sequence ID" value="VAW93544.1"/>
    <property type="molecule type" value="Genomic_DNA"/>
</dbReference>
<dbReference type="NCBIfam" id="TIGR00516">
    <property type="entry name" value="acpS"/>
    <property type="match status" value="1"/>
</dbReference>
<keyword evidence="7" id="KW-0275">Fatty acid biosynthesis</keyword>
<dbReference type="InterPro" id="IPR008278">
    <property type="entry name" value="4-PPantetheinyl_Trfase_dom"/>
</dbReference>
<evidence type="ECO:0000256" key="3">
    <source>
        <dbReference type="ARBA" id="ARBA00022723"/>
    </source>
</evidence>
<name>A0A3B1AI30_9ZZZZ</name>
<dbReference type="AlphaFoldDB" id="A0A3B1AI30"/>
<dbReference type="SUPFAM" id="SSF56214">
    <property type="entry name" value="4'-phosphopantetheinyl transferase"/>
    <property type="match status" value="1"/>
</dbReference>